<gene>
    <name evidence="3" type="ORF">OKIOD_LOCUS17027</name>
</gene>
<evidence type="ECO:0000256" key="2">
    <source>
        <dbReference type="SAM" id="MobiDB-lite"/>
    </source>
</evidence>
<reference evidence="3 4" key="1">
    <citation type="submission" date="2021-04" db="EMBL/GenBank/DDBJ databases">
        <authorList>
            <person name="Bliznina A."/>
        </authorList>
    </citation>
    <scope>NUCLEOTIDE SEQUENCE [LARGE SCALE GENOMIC DNA]</scope>
</reference>
<evidence type="ECO:0000256" key="1">
    <source>
        <dbReference type="SAM" id="Coils"/>
    </source>
</evidence>
<proteinExistence type="predicted"/>
<sequence length="230" mass="27006">MTERKRDSTSKSTESPLGDFRTDITDADVESHYKSLIQPNNVYANNANQTKHEIRALMDAHYHLSETNRKQESKIRELAKEVDELKEALSNARKNDRPENYERKPVNADEPSSFENNQRETLETSESSQHEKSYSISDISADYNESRQTREERRNNNIETRIDSMFEAIVKVTKQYEILKAENRDAFQTIRQNQREMNEDLQMNISRVNELFPQESFETSLAKLHKRDSI</sequence>
<feature type="compositionally biased region" description="Basic and acidic residues" evidence="2">
    <location>
        <begin position="117"/>
        <end position="133"/>
    </location>
</feature>
<accession>A0ABN7T972</accession>
<feature type="coiled-coil region" evidence="1">
    <location>
        <begin position="176"/>
        <end position="211"/>
    </location>
</feature>
<feature type="region of interest" description="Disordered" evidence="2">
    <location>
        <begin position="1"/>
        <end position="24"/>
    </location>
</feature>
<name>A0ABN7T972_OIKDI</name>
<dbReference type="EMBL" id="OU015567">
    <property type="protein sequence ID" value="CAG5114198.1"/>
    <property type="molecule type" value="Genomic_DNA"/>
</dbReference>
<dbReference type="Proteomes" id="UP001158576">
    <property type="component" value="Chromosome 2"/>
</dbReference>
<protein>
    <submittedName>
        <fullName evidence="3">Oidioi.mRNA.OKI2018_I69.chr2.g8262.t1.cds</fullName>
    </submittedName>
</protein>
<keyword evidence="4" id="KW-1185">Reference proteome</keyword>
<feature type="region of interest" description="Disordered" evidence="2">
    <location>
        <begin position="89"/>
        <end position="156"/>
    </location>
</feature>
<feature type="compositionally biased region" description="Basic and acidic residues" evidence="2">
    <location>
        <begin position="89"/>
        <end position="107"/>
    </location>
</feature>
<organism evidence="3 4">
    <name type="scientific">Oikopleura dioica</name>
    <name type="common">Tunicate</name>
    <dbReference type="NCBI Taxonomy" id="34765"/>
    <lineage>
        <taxon>Eukaryota</taxon>
        <taxon>Metazoa</taxon>
        <taxon>Chordata</taxon>
        <taxon>Tunicata</taxon>
        <taxon>Appendicularia</taxon>
        <taxon>Copelata</taxon>
        <taxon>Oikopleuridae</taxon>
        <taxon>Oikopleura</taxon>
    </lineage>
</organism>
<feature type="compositionally biased region" description="Basic and acidic residues" evidence="2">
    <location>
        <begin position="144"/>
        <end position="156"/>
    </location>
</feature>
<evidence type="ECO:0000313" key="3">
    <source>
        <dbReference type="EMBL" id="CAG5114198.1"/>
    </source>
</evidence>
<keyword evidence="1" id="KW-0175">Coiled coil</keyword>
<evidence type="ECO:0000313" key="4">
    <source>
        <dbReference type="Proteomes" id="UP001158576"/>
    </source>
</evidence>